<sequence>MEFLVLGWPPDGPSLRLDYRHFAYAGKFVMSNTGKAVVRETDEEDGSVIFDSGDGCIVDAGDDTEFDAEDDSGPGAGDDYDASVVAALAFNADRTDEATLWYRYITVHSAAKGAAIGPRLAAFVAPRAAERGYERLRIAVNNPFAYEAMYKAGFEWTGAETGVAELVLERPANGSPDTRLRDADVDSYRAGLDRFRERDLGDPEASFLSERIGSGLPAPCDVPGA</sequence>
<keyword evidence="3" id="KW-1185">Reference proteome</keyword>
<dbReference type="AlphaFoldDB" id="A0ABD6DWW1"/>
<dbReference type="EC" id="2.3.1.-" evidence="2"/>
<dbReference type="InterPro" id="IPR016181">
    <property type="entry name" value="Acyl_CoA_acyltransferase"/>
</dbReference>
<dbReference type="GO" id="GO:0016746">
    <property type="term" value="F:acyltransferase activity"/>
    <property type="evidence" value="ECO:0007669"/>
    <property type="project" value="UniProtKB-KW"/>
</dbReference>
<evidence type="ECO:0000313" key="3">
    <source>
        <dbReference type="Proteomes" id="UP001597092"/>
    </source>
</evidence>
<organism evidence="2 3">
    <name type="scientific">Halobellus litoreus</name>
    <dbReference type="NCBI Taxonomy" id="755310"/>
    <lineage>
        <taxon>Archaea</taxon>
        <taxon>Methanobacteriati</taxon>
        <taxon>Methanobacteriota</taxon>
        <taxon>Stenosarchaea group</taxon>
        <taxon>Halobacteria</taxon>
        <taxon>Halobacteriales</taxon>
        <taxon>Haloferacaceae</taxon>
        <taxon>Halobellus</taxon>
    </lineage>
</organism>
<protein>
    <submittedName>
        <fullName evidence="2">GNAT family N-acetyltransferase</fullName>
        <ecNumber evidence="2">2.3.1.-</ecNumber>
    </submittedName>
</protein>
<comment type="caution">
    <text evidence="2">The sequence shown here is derived from an EMBL/GenBank/DDBJ whole genome shotgun (WGS) entry which is preliminary data.</text>
</comment>
<dbReference type="SUPFAM" id="SSF55729">
    <property type="entry name" value="Acyl-CoA N-acyltransferases (Nat)"/>
    <property type="match status" value="1"/>
</dbReference>
<dbReference type="InterPro" id="IPR000182">
    <property type="entry name" value="GNAT_dom"/>
</dbReference>
<dbReference type="PROSITE" id="PS51186">
    <property type="entry name" value="GNAT"/>
    <property type="match status" value="1"/>
</dbReference>
<keyword evidence="2" id="KW-0012">Acyltransferase</keyword>
<dbReference type="Gene3D" id="3.40.630.30">
    <property type="match status" value="1"/>
</dbReference>
<gene>
    <name evidence="2" type="ORF">ACFSAS_14240</name>
</gene>
<name>A0ABD6DWW1_9EURY</name>
<keyword evidence="2" id="KW-0808">Transferase</keyword>
<feature type="domain" description="N-acetyltransferase" evidence="1">
    <location>
        <begin position="36"/>
        <end position="173"/>
    </location>
</feature>
<evidence type="ECO:0000259" key="1">
    <source>
        <dbReference type="PROSITE" id="PS51186"/>
    </source>
</evidence>
<accession>A0ABD6DWW1</accession>
<dbReference type="EMBL" id="JBHUDP010000006">
    <property type="protein sequence ID" value="MFD1686772.1"/>
    <property type="molecule type" value="Genomic_DNA"/>
</dbReference>
<dbReference type="Proteomes" id="UP001597092">
    <property type="component" value="Unassembled WGS sequence"/>
</dbReference>
<dbReference type="RefSeq" id="WP_256307253.1">
    <property type="nucleotide sequence ID" value="NZ_JANHAW010000002.1"/>
</dbReference>
<dbReference type="Pfam" id="PF00583">
    <property type="entry name" value="Acetyltransf_1"/>
    <property type="match status" value="1"/>
</dbReference>
<proteinExistence type="predicted"/>
<reference evidence="2 3" key="1">
    <citation type="journal article" date="2019" name="Int. J. Syst. Evol. Microbiol.">
        <title>The Global Catalogue of Microorganisms (GCM) 10K type strain sequencing project: providing services to taxonomists for standard genome sequencing and annotation.</title>
        <authorList>
            <consortium name="The Broad Institute Genomics Platform"/>
            <consortium name="The Broad Institute Genome Sequencing Center for Infectious Disease"/>
            <person name="Wu L."/>
            <person name="Ma J."/>
        </authorList>
    </citation>
    <scope>NUCLEOTIDE SEQUENCE [LARGE SCALE GENOMIC DNA]</scope>
    <source>
        <strain evidence="2 3">CGMCC 1.10387</strain>
    </source>
</reference>
<evidence type="ECO:0000313" key="2">
    <source>
        <dbReference type="EMBL" id="MFD1686772.1"/>
    </source>
</evidence>